<organism evidence="1 2">
    <name type="scientific">Campylobacter curvus (strain 525.92)</name>
    <dbReference type="NCBI Taxonomy" id="360105"/>
    <lineage>
        <taxon>Bacteria</taxon>
        <taxon>Pseudomonadati</taxon>
        <taxon>Campylobacterota</taxon>
        <taxon>Epsilonproteobacteria</taxon>
        <taxon>Campylobacterales</taxon>
        <taxon>Campylobacteraceae</taxon>
        <taxon>Campylobacter</taxon>
    </lineage>
</organism>
<keyword evidence="1" id="KW-0808">Transferase</keyword>
<keyword evidence="1" id="KW-0012">Acyltransferase</keyword>
<reference evidence="1" key="1">
    <citation type="submission" date="2016-07" db="EMBL/GenBank/DDBJ databases">
        <title>Comparative genomics of the Campylobacter concisus group.</title>
        <authorList>
            <person name="Miller W.G."/>
            <person name="Yee E."/>
            <person name="Chapman M.H."/>
            <person name="Huynh S."/>
            <person name="Bono J.L."/>
            <person name="On S.L.W."/>
            <person name="StLeger J."/>
            <person name="Foster G."/>
            <person name="Parker C.T."/>
        </authorList>
    </citation>
    <scope>NUCLEOTIDE SEQUENCE</scope>
    <source>
        <strain evidence="1">525.92</strain>
    </source>
</reference>
<gene>
    <name evidence="1" type="primary">tsaB</name>
    <name evidence="1" type="ORF">CCV52592_1102</name>
</gene>
<evidence type="ECO:0000313" key="2">
    <source>
        <dbReference type="Proteomes" id="UP000006380"/>
    </source>
</evidence>
<dbReference type="OrthoDB" id="5339448at2"/>
<dbReference type="SUPFAM" id="SSF53067">
    <property type="entry name" value="Actin-like ATPase domain"/>
    <property type="match status" value="1"/>
</dbReference>
<name>A7GZZ4_CAMC5</name>
<accession>A7GZZ4</accession>
<dbReference type="InterPro" id="IPR043129">
    <property type="entry name" value="ATPase_NBD"/>
</dbReference>
<dbReference type="GeneID" id="61002777"/>
<dbReference type="EC" id="2.3.1.234" evidence="1"/>
<dbReference type="AlphaFoldDB" id="A7GZZ4"/>
<sequence length="125" mass="14250">MKFGEICEQEHVSEALISILENLNQKYNIKKIIYANTPGSFMGLKVAYVILKTFCMVKECEFYAISGFELNDGGPIRANKILSFVKRNNEITLEKIEPKGFCLPQNLDNLKLKKDTLPDYIIQAV</sequence>
<keyword evidence="2" id="KW-1185">Reference proteome</keyword>
<dbReference type="RefSeq" id="WP_011992628.1">
    <property type="nucleotide sequence ID" value="NC_009715.2"/>
</dbReference>
<dbReference type="KEGG" id="ccv:CCV52592_1102"/>
<dbReference type="Proteomes" id="UP000006380">
    <property type="component" value="Chromosome"/>
</dbReference>
<dbReference type="EMBL" id="CP000767">
    <property type="protein sequence ID" value="EAT99421.1"/>
    <property type="molecule type" value="Genomic_DNA"/>
</dbReference>
<evidence type="ECO:0000313" key="1">
    <source>
        <dbReference type="EMBL" id="EAT99421.1"/>
    </source>
</evidence>
<proteinExistence type="predicted"/>
<dbReference type="GO" id="GO:0061711">
    <property type="term" value="F:tRNA N(6)-L-threonylcarbamoyladenine synthase activity"/>
    <property type="evidence" value="ECO:0007669"/>
    <property type="project" value="UniProtKB-EC"/>
</dbReference>
<dbReference type="Gene3D" id="3.30.420.40">
    <property type="match status" value="1"/>
</dbReference>
<dbReference type="HOGENOM" id="CLU_137302_0_0_7"/>
<protein>
    <submittedName>
        <fullName evidence="1">N6-L-threonylcarbamoyladenine synthase, TsaB subunit</fullName>
        <ecNumber evidence="1">2.3.1.234</ecNumber>
    </submittedName>
</protein>
<dbReference type="STRING" id="360105.CCV52592_1102"/>